<dbReference type="Proteomes" id="UP001234297">
    <property type="component" value="Chromosome 8"/>
</dbReference>
<gene>
    <name evidence="1" type="ORF">MRB53_027486</name>
</gene>
<keyword evidence="2" id="KW-1185">Reference proteome</keyword>
<comment type="caution">
    <text evidence="1">The sequence shown here is derived from an EMBL/GenBank/DDBJ whole genome shotgun (WGS) entry which is preliminary data.</text>
</comment>
<sequence>MVWNIVNRYCTGSSRYPYRYNFTSLGGVRWWSRASLAEVVKRQSCESTIFNRKAGPMLQCFELQRRVRVLPSRQDSEKSIDDGPRQSLKRLCSFWRWAALNQNQNGSPVAFSCFLVFSGQNHWSLDPSVSLSMINDRPIGRNFCKLSSSSRYVSLSNDWQPICVVHRPIDMQSLEWYSMRPSSAIGNYIWCSRA</sequence>
<evidence type="ECO:0000313" key="1">
    <source>
        <dbReference type="EMBL" id="KAJ8634150.1"/>
    </source>
</evidence>
<protein>
    <submittedName>
        <fullName evidence="1">Uncharacterized protein</fullName>
    </submittedName>
</protein>
<proteinExistence type="predicted"/>
<organism evidence="1 2">
    <name type="scientific">Persea americana</name>
    <name type="common">Avocado</name>
    <dbReference type="NCBI Taxonomy" id="3435"/>
    <lineage>
        <taxon>Eukaryota</taxon>
        <taxon>Viridiplantae</taxon>
        <taxon>Streptophyta</taxon>
        <taxon>Embryophyta</taxon>
        <taxon>Tracheophyta</taxon>
        <taxon>Spermatophyta</taxon>
        <taxon>Magnoliopsida</taxon>
        <taxon>Magnoliidae</taxon>
        <taxon>Laurales</taxon>
        <taxon>Lauraceae</taxon>
        <taxon>Persea</taxon>
    </lineage>
</organism>
<name>A0ACC2LL99_PERAE</name>
<evidence type="ECO:0000313" key="2">
    <source>
        <dbReference type="Proteomes" id="UP001234297"/>
    </source>
</evidence>
<reference evidence="1 2" key="1">
    <citation type="journal article" date="2022" name="Hortic Res">
        <title>A haplotype resolved chromosomal level avocado genome allows analysis of novel avocado genes.</title>
        <authorList>
            <person name="Nath O."/>
            <person name="Fletcher S.J."/>
            <person name="Hayward A."/>
            <person name="Shaw L.M."/>
            <person name="Masouleh A.K."/>
            <person name="Furtado A."/>
            <person name="Henry R.J."/>
            <person name="Mitter N."/>
        </authorList>
    </citation>
    <scope>NUCLEOTIDE SEQUENCE [LARGE SCALE GENOMIC DNA]</scope>
    <source>
        <strain evidence="2">cv. Hass</strain>
    </source>
</reference>
<accession>A0ACC2LL99</accession>
<dbReference type="EMBL" id="CM056816">
    <property type="protein sequence ID" value="KAJ8634150.1"/>
    <property type="molecule type" value="Genomic_DNA"/>
</dbReference>